<comment type="caution">
    <text evidence="9">The sequence shown here is derived from an EMBL/GenBank/DDBJ whole genome shotgun (WGS) entry which is preliminary data.</text>
</comment>
<evidence type="ECO:0000313" key="9">
    <source>
        <dbReference type="EMBL" id="KAL2612289.1"/>
    </source>
</evidence>
<proteinExistence type="inferred from homology"/>
<gene>
    <name evidence="9" type="ORF">R1flu_023981</name>
</gene>
<dbReference type="CDD" id="cd17039">
    <property type="entry name" value="Ubl_ubiquitin_like"/>
    <property type="match status" value="1"/>
</dbReference>
<protein>
    <recommendedName>
        <fullName evidence="2">1-phosphatidylinositol 4-kinase</fullName>
        <ecNumber evidence="2">2.7.1.67</ecNumber>
    </recommendedName>
</protein>
<dbReference type="SUPFAM" id="SSF54236">
    <property type="entry name" value="Ubiquitin-like"/>
    <property type="match status" value="2"/>
</dbReference>
<feature type="domain" description="Ubiquitin-like" evidence="7">
    <location>
        <begin position="115"/>
        <end position="191"/>
    </location>
</feature>
<dbReference type="Proteomes" id="UP001605036">
    <property type="component" value="Unassembled WGS sequence"/>
</dbReference>
<dbReference type="InterPro" id="IPR044571">
    <property type="entry name" value="P4KG1-8"/>
</dbReference>
<keyword evidence="5" id="KW-0418">Kinase</keyword>
<dbReference type="InterPro" id="IPR029071">
    <property type="entry name" value="Ubiquitin-like_domsf"/>
</dbReference>
<evidence type="ECO:0000256" key="5">
    <source>
        <dbReference type="ARBA" id="ARBA00022777"/>
    </source>
</evidence>
<feature type="domain" description="Ubiquitin-like" evidence="7">
    <location>
        <begin position="36"/>
        <end position="110"/>
    </location>
</feature>
<keyword evidence="4" id="KW-0547">Nucleotide-binding</keyword>
<evidence type="ECO:0000259" key="7">
    <source>
        <dbReference type="PROSITE" id="PS50053"/>
    </source>
</evidence>
<feature type="domain" description="PI3K/PI4K catalytic" evidence="8">
    <location>
        <begin position="293"/>
        <end position="579"/>
    </location>
</feature>
<dbReference type="EMBL" id="JBHFFA010000007">
    <property type="protein sequence ID" value="KAL2612289.1"/>
    <property type="molecule type" value="Genomic_DNA"/>
</dbReference>
<dbReference type="Pfam" id="PF00240">
    <property type="entry name" value="ubiquitin"/>
    <property type="match status" value="2"/>
</dbReference>
<accession>A0ABD1XTK6</accession>
<comment type="similarity">
    <text evidence="1">Belongs to the PI3/PI4-kinase family. Type II PI4K subfamily.</text>
</comment>
<dbReference type="PROSITE" id="PS50290">
    <property type="entry name" value="PI3_4_KINASE_3"/>
    <property type="match status" value="1"/>
</dbReference>
<dbReference type="AlphaFoldDB" id="A0ABD1XTK6"/>
<dbReference type="EC" id="2.7.1.67" evidence="2"/>
<organism evidence="9 10">
    <name type="scientific">Riccia fluitans</name>
    <dbReference type="NCBI Taxonomy" id="41844"/>
    <lineage>
        <taxon>Eukaryota</taxon>
        <taxon>Viridiplantae</taxon>
        <taxon>Streptophyta</taxon>
        <taxon>Embryophyta</taxon>
        <taxon>Marchantiophyta</taxon>
        <taxon>Marchantiopsida</taxon>
        <taxon>Marchantiidae</taxon>
        <taxon>Marchantiales</taxon>
        <taxon>Ricciaceae</taxon>
        <taxon>Riccia</taxon>
    </lineage>
</organism>
<evidence type="ECO:0000256" key="6">
    <source>
        <dbReference type="ARBA" id="ARBA00022840"/>
    </source>
</evidence>
<dbReference type="PANTHER" id="PTHR45800:SF4">
    <property type="entry name" value="PHOSPHATIDYLINOSITOL 4-KINASE GAMMA 3"/>
    <property type="match status" value="1"/>
</dbReference>
<dbReference type="InterPro" id="IPR000403">
    <property type="entry name" value="PI3/4_kinase_cat_dom"/>
</dbReference>
<evidence type="ECO:0000256" key="2">
    <source>
        <dbReference type="ARBA" id="ARBA00012169"/>
    </source>
</evidence>
<name>A0ABD1XTK6_9MARC</name>
<evidence type="ECO:0000313" key="10">
    <source>
        <dbReference type="Proteomes" id="UP001605036"/>
    </source>
</evidence>
<dbReference type="PROSITE" id="PS50053">
    <property type="entry name" value="UBIQUITIN_2"/>
    <property type="match status" value="2"/>
</dbReference>
<dbReference type="InterPro" id="IPR000626">
    <property type="entry name" value="Ubiquitin-like_dom"/>
</dbReference>
<evidence type="ECO:0000256" key="4">
    <source>
        <dbReference type="ARBA" id="ARBA00022741"/>
    </source>
</evidence>
<dbReference type="Gene3D" id="3.10.20.90">
    <property type="entry name" value="Phosphatidylinositol 3-kinase Catalytic Subunit, Chain A, domain 1"/>
    <property type="match status" value="2"/>
</dbReference>
<dbReference type="Pfam" id="PF00454">
    <property type="entry name" value="PI3_PI4_kinase"/>
    <property type="match status" value="1"/>
</dbReference>
<dbReference type="GO" id="GO:0004430">
    <property type="term" value="F:1-phosphatidylinositol 4-kinase activity"/>
    <property type="evidence" value="ECO:0007669"/>
    <property type="project" value="UniProtKB-EC"/>
</dbReference>
<keyword evidence="6" id="KW-0067">ATP-binding</keyword>
<keyword evidence="10" id="KW-1185">Reference proteome</keyword>
<evidence type="ECO:0000256" key="3">
    <source>
        <dbReference type="ARBA" id="ARBA00022679"/>
    </source>
</evidence>
<reference evidence="9 10" key="1">
    <citation type="submission" date="2024-09" db="EMBL/GenBank/DDBJ databases">
        <title>Chromosome-scale assembly of Riccia fluitans.</title>
        <authorList>
            <person name="Paukszto L."/>
            <person name="Sawicki J."/>
            <person name="Karawczyk K."/>
            <person name="Piernik-Szablinska J."/>
            <person name="Szczecinska M."/>
            <person name="Mazdziarz M."/>
        </authorList>
    </citation>
    <scope>NUCLEOTIDE SEQUENCE [LARGE SCALE GENOMIC DNA]</scope>
    <source>
        <strain evidence="9">Rf_01</strain>
        <tissue evidence="9">Aerial parts of the thallus</tissue>
    </source>
</reference>
<evidence type="ECO:0000259" key="8">
    <source>
        <dbReference type="PROSITE" id="PS50290"/>
    </source>
</evidence>
<sequence length="602" mass="66646">MAAQGSCVCPMDVKSFASLVQKGGYHKRTLSAEGDIQIYLAILGSNSGVLPMRVLRSDTIASVKLQIQKCKGFFTSQQRLVHAGRELVRDDVLLKDYGVSNGEVIHLVLRLLDVIDVTVKTVSGKEYVFKVWRNNRVSDLKQRISKEEGGLALDHQQLIFNGKRLEDHERIEGLRHSEDVVLHLLVRRTAKIRSKSLGADVELSITSSDSESVVEKFLPQRVNEPTLASFDSVKKTLPLPPPVYRDREFVPSNKQIWNGEVRDHFLLEPAENTIISDRLVDVLRGARAGLLQGYAPVLSSEGSGGTYFLKDTAGKNVGVFKPSDEEPMAVNNPRAGASTSVCLEGLKSGIRVGEGVVREVAAYILDHPAKTMNNEEGFAGVPPTMMIRASHKAFNNSCGVKVGSLQQFVNSFSNCEDMGPERFPVHEVHKISVLDMRLANTDRNGGNILVCKGEDSSYKLVPIDHGYCIPDKFEDCTFEWLYWPQARVPFSPATLEYIAKLDADWDISILAAHGWVLRPGCARVLRIATMLLKKGAASGLSPFEIGSMMSREKFDEKSVIEIMLEEAEAELASSTEVTENAFMDILSEIMNKHMRKTEAELA</sequence>
<keyword evidence="3" id="KW-0808">Transferase</keyword>
<evidence type="ECO:0000256" key="1">
    <source>
        <dbReference type="ARBA" id="ARBA00008941"/>
    </source>
</evidence>
<dbReference type="PANTHER" id="PTHR45800">
    <property type="entry name" value="PHOSPHATIDYLINOSITOL 4-KINASE GAMMA"/>
    <property type="match status" value="1"/>
</dbReference>
<dbReference type="SMART" id="SM00213">
    <property type="entry name" value="UBQ"/>
    <property type="match status" value="2"/>
</dbReference>
<dbReference type="GO" id="GO:0005524">
    <property type="term" value="F:ATP binding"/>
    <property type="evidence" value="ECO:0007669"/>
    <property type="project" value="UniProtKB-KW"/>
</dbReference>